<evidence type="ECO:0000256" key="1">
    <source>
        <dbReference type="ARBA" id="ARBA00000287"/>
    </source>
</evidence>
<dbReference type="Gene3D" id="1.20.120.1760">
    <property type="match status" value="1"/>
</dbReference>
<keyword evidence="9 16" id="KW-1133">Transmembrane helix</keyword>
<dbReference type="OrthoDB" id="9777147at2"/>
<dbReference type="InterPro" id="IPR000462">
    <property type="entry name" value="CDP-OH_P_trans"/>
</dbReference>
<evidence type="ECO:0000256" key="8">
    <source>
        <dbReference type="ARBA" id="ARBA00022692"/>
    </source>
</evidence>
<name>A0A0H4IZX6_9PROT</name>
<evidence type="ECO:0000256" key="12">
    <source>
        <dbReference type="ARBA" id="ARBA00023209"/>
    </source>
</evidence>
<dbReference type="InterPro" id="IPR004533">
    <property type="entry name" value="CDP-diaglyc--ser_O-PTrfase"/>
</dbReference>
<evidence type="ECO:0000313" key="17">
    <source>
        <dbReference type="EMBL" id="AKO66064.1"/>
    </source>
</evidence>
<keyword evidence="7 15" id="KW-0808">Transferase</keyword>
<comment type="catalytic activity">
    <reaction evidence="1">
        <text>a CDP-1,2-diacyl-sn-glycerol + L-serine = a 1,2-diacyl-sn-glycero-3-phospho-L-serine + CMP + H(+)</text>
        <dbReference type="Rhea" id="RHEA:16913"/>
        <dbReference type="ChEBI" id="CHEBI:15378"/>
        <dbReference type="ChEBI" id="CHEBI:33384"/>
        <dbReference type="ChEBI" id="CHEBI:57262"/>
        <dbReference type="ChEBI" id="CHEBI:58332"/>
        <dbReference type="ChEBI" id="CHEBI:60377"/>
        <dbReference type="EC" id="2.7.8.8"/>
    </reaction>
</comment>
<feature type="transmembrane region" description="Helical" evidence="16">
    <location>
        <begin position="169"/>
        <end position="186"/>
    </location>
</feature>
<reference evidence="17 18" key="1">
    <citation type="submission" date="2015-03" db="EMBL/GenBank/DDBJ databases">
        <title>Comparative analysis of the OM43 clade including a novel species from Red Sea uncovers genomic and metabolic diversity among marine methylotrophs.</title>
        <authorList>
            <person name="Jimenez-Infante F."/>
            <person name="Ngugi D.K."/>
            <person name="Vinu M."/>
            <person name="Alam I."/>
            <person name="Kamau A."/>
            <person name="Blom J."/>
            <person name="Bajic V.B."/>
            <person name="Stingl U."/>
        </authorList>
    </citation>
    <scope>NUCLEOTIDE SEQUENCE [LARGE SCALE GENOMIC DNA]</scope>
    <source>
        <strain evidence="17 18">MBRSH7</strain>
    </source>
</reference>
<dbReference type="PANTHER" id="PTHR14269:SF61">
    <property type="entry name" value="CDP-DIACYLGLYCEROL--SERINE O-PHOSPHATIDYLTRANSFERASE"/>
    <property type="match status" value="1"/>
</dbReference>
<dbReference type="InterPro" id="IPR048254">
    <property type="entry name" value="CDP_ALCOHOL_P_TRANSF_CS"/>
</dbReference>
<feature type="transmembrane region" description="Helical" evidence="16">
    <location>
        <begin position="222"/>
        <end position="239"/>
    </location>
</feature>
<dbReference type="PROSITE" id="PS00379">
    <property type="entry name" value="CDP_ALCOHOL_P_TRANSF"/>
    <property type="match status" value="1"/>
</dbReference>
<evidence type="ECO:0000256" key="7">
    <source>
        <dbReference type="ARBA" id="ARBA00022679"/>
    </source>
</evidence>
<dbReference type="GO" id="GO:0012505">
    <property type="term" value="C:endomembrane system"/>
    <property type="evidence" value="ECO:0007669"/>
    <property type="project" value="UniProtKB-SubCell"/>
</dbReference>
<evidence type="ECO:0000256" key="9">
    <source>
        <dbReference type="ARBA" id="ARBA00022989"/>
    </source>
</evidence>
<keyword evidence="18" id="KW-1185">Reference proteome</keyword>
<dbReference type="PANTHER" id="PTHR14269">
    <property type="entry name" value="CDP-DIACYLGLYCEROL--GLYCEROL-3-PHOSPHATE 3-PHOSPHATIDYLTRANSFERASE-RELATED"/>
    <property type="match status" value="1"/>
</dbReference>
<keyword evidence="11 16" id="KW-0472">Membrane</keyword>
<dbReference type="NCBIfam" id="TIGR00473">
    <property type="entry name" value="pssA"/>
    <property type="match status" value="1"/>
</dbReference>
<dbReference type="PATRIC" id="fig|1623450.3.peg.998"/>
<protein>
    <recommendedName>
        <fullName evidence="5">CDP-diacylglycerol--serine O-phosphatidyltransferase</fullName>
        <ecNumber evidence="4">2.7.8.8</ecNumber>
    </recommendedName>
    <alternativeName>
        <fullName evidence="14">Phosphatidylserine synthase</fullName>
    </alternativeName>
</protein>
<dbReference type="AlphaFoldDB" id="A0A0H4IZX6"/>
<accession>A0A0H4IZX6</accession>
<dbReference type="InterPro" id="IPR043130">
    <property type="entry name" value="CDP-OH_PTrfase_TM_dom"/>
</dbReference>
<evidence type="ECO:0000256" key="13">
    <source>
        <dbReference type="ARBA" id="ARBA00023264"/>
    </source>
</evidence>
<evidence type="ECO:0000256" key="6">
    <source>
        <dbReference type="ARBA" id="ARBA00022516"/>
    </source>
</evidence>
<dbReference type="GO" id="GO:0008654">
    <property type="term" value="P:phospholipid biosynthetic process"/>
    <property type="evidence" value="ECO:0007669"/>
    <property type="project" value="UniProtKB-KW"/>
</dbReference>
<comment type="similarity">
    <text evidence="3 15">Belongs to the CDP-alcohol phosphatidyltransferase class-I family.</text>
</comment>
<evidence type="ECO:0000256" key="4">
    <source>
        <dbReference type="ARBA" id="ARBA00013174"/>
    </source>
</evidence>
<evidence type="ECO:0000256" key="16">
    <source>
        <dbReference type="SAM" id="Phobius"/>
    </source>
</evidence>
<keyword evidence="13" id="KW-1208">Phospholipid metabolism</keyword>
<keyword evidence="6" id="KW-0444">Lipid biosynthesis</keyword>
<evidence type="ECO:0000256" key="14">
    <source>
        <dbReference type="ARBA" id="ARBA00032361"/>
    </source>
</evidence>
<dbReference type="GO" id="GO:0016020">
    <property type="term" value="C:membrane"/>
    <property type="evidence" value="ECO:0007669"/>
    <property type="project" value="InterPro"/>
</dbReference>
<evidence type="ECO:0000313" key="18">
    <source>
        <dbReference type="Proteomes" id="UP000066549"/>
    </source>
</evidence>
<dbReference type="GO" id="GO:0003882">
    <property type="term" value="F:CDP-diacylglycerol-serine O-phosphatidyltransferase activity"/>
    <property type="evidence" value="ECO:0007669"/>
    <property type="project" value="UniProtKB-EC"/>
</dbReference>
<sequence>MNKSVKKQSEFYLLPNLFTTAALFFGFFSILNAMNGKFEFAALAIFFALVMDGLDGRVARLTNTESKFGAEYDSLSDMVSFGVAPALVMYVWALKPLGKIGWIGAFIYCACAAFRLARFNTKLDVLEKKYFFGFPSPAAAALVAAFIWVCIDNGISGNDIFLNFFQMQWFALVMILIAALSMVTDIKYYSGKDVNLRNSVPSVSILLIVMAFSLLSHSPAEIIFIIIFGYLLSGYLNVFRENFTIQKKNNRKKK</sequence>
<keyword evidence="10" id="KW-0443">Lipid metabolism</keyword>
<dbReference type="Pfam" id="PF01066">
    <property type="entry name" value="CDP-OH_P_transf"/>
    <property type="match status" value="1"/>
</dbReference>
<keyword evidence="8 16" id="KW-0812">Transmembrane</keyword>
<dbReference type="EC" id="2.7.8.8" evidence="4"/>
<feature type="transmembrane region" description="Helical" evidence="16">
    <location>
        <begin position="198"/>
        <end position="216"/>
    </location>
</feature>
<gene>
    <name evidence="17" type="ORF">VI33_05000</name>
</gene>
<feature type="transmembrane region" description="Helical" evidence="16">
    <location>
        <begin position="100"/>
        <end position="118"/>
    </location>
</feature>
<comment type="subcellular location">
    <subcellularLocation>
        <location evidence="2">Endomembrane system</location>
        <topology evidence="2">Multi-pass membrane protein</topology>
    </subcellularLocation>
</comment>
<evidence type="ECO:0000256" key="2">
    <source>
        <dbReference type="ARBA" id="ARBA00004127"/>
    </source>
</evidence>
<feature type="transmembrane region" description="Helical" evidence="16">
    <location>
        <begin position="130"/>
        <end position="149"/>
    </location>
</feature>
<keyword evidence="12" id="KW-0594">Phospholipid biosynthesis</keyword>
<organism evidence="17 18">
    <name type="scientific">Methylophilales bacterium MBRS-H7</name>
    <dbReference type="NCBI Taxonomy" id="1623450"/>
    <lineage>
        <taxon>Bacteria</taxon>
        <taxon>Pseudomonadati</taxon>
        <taxon>Pseudomonadota</taxon>
        <taxon>Betaproteobacteria</taxon>
        <taxon>Nitrosomonadales</taxon>
        <taxon>OM43 clade</taxon>
    </lineage>
</organism>
<evidence type="ECO:0000256" key="3">
    <source>
        <dbReference type="ARBA" id="ARBA00010441"/>
    </source>
</evidence>
<dbReference type="Proteomes" id="UP000066549">
    <property type="component" value="Chromosome"/>
</dbReference>
<evidence type="ECO:0000256" key="11">
    <source>
        <dbReference type="ARBA" id="ARBA00023136"/>
    </source>
</evidence>
<feature type="transmembrane region" description="Helical" evidence="16">
    <location>
        <begin position="12"/>
        <end position="31"/>
    </location>
</feature>
<proteinExistence type="inferred from homology"/>
<evidence type="ECO:0000256" key="10">
    <source>
        <dbReference type="ARBA" id="ARBA00023098"/>
    </source>
</evidence>
<dbReference type="InterPro" id="IPR050324">
    <property type="entry name" value="CDP-alcohol_PTase-I"/>
</dbReference>
<evidence type="ECO:0000256" key="5">
    <source>
        <dbReference type="ARBA" id="ARBA00017171"/>
    </source>
</evidence>
<dbReference type="EMBL" id="CP011002">
    <property type="protein sequence ID" value="AKO66064.1"/>
    <property type="molecule type" value="Genomic_DNA"/>
</dbReference>
<evidence type="ECO:0000256" key="15">
    <source>
        <dbReference type="RuleBase" id="RU003750"/>
    </source>
</evidence>